<dbReference type="EMBL" id="FO117623">
    <property type="protein sequence ID" value="CCG02682.1"/>
    <property type="molecule type" value="Genomic_DNA"/>
</dbReference>
<feature type="region of interest" description="Disordered" evidence="1">
    <location>
        <begin position="66"/>
        <end position="93"/>
    </location>
</feature>
<feature type="compositionally biased region" description="Basic and acidic residues" evidence="1">
    <location>
        <begin position="76"/>
        <end position="93"/>
    </location>
</feature>
<organism evidence="3 4">
    <name type="scientific">Blastococcus saxobsidens (strain DD2)</name>
    <dbReference type="NCBI Taxonomy" id="1146883"/>
    <lineage>
        <taxon>Bacteria</taxon>
        <taxon>Bacillati</taxon>
        <taxon>Actinomycetota</taxon>
        <taxon>Actinomycetes</taxon>
        <taxon>Geodermatophilales</taxon>
        <taxon>Geodermatophilaceae</taxon>
        <taxon>Blastococcus</taxon>
    </lineage>
</organism>
<evidence type="ECO:0000313" key="4">
    <source>
        <dbReference type="Proteomes" id="UP000007517"/>
    </source>
</evidence>
<evidence type="ECO:0000256" key="2">
    <source>
        <dbReference type="SAM" id="SignalP"/>
    </source>
</evidence>
<dbReference type="STRING" id="1146883.BLASA_1763"/>
<proteinExistence type="predicted"/>
<evidence type="ECO:0000256" key="1">
    <source>
        <dbReference type="SAM" id="MobiDB-lite"/>
    </source>
</evidence>
<keyword evidence="2" id="KW-0732">Signal</keyword>
<reference evidence="4" key="2">
    <citation type="submission" date="2012-02" db="EMBL/GenBank/DDBJ databases">
        <title>Complete genome sequence of Blastococcus saxobsidens strain DD2.</title>
        <authorList>
            <person name="Genoscope."/>
        </authorList>
    </citation>
    <scope>NUCLEOTIDE SEQUENCE [LARGE SCALE GENOMIC DNA]</scope>
    <source>
        <strain evidence="4">DD2</strain>
    </source>
</reference>
<dbReference type="Proteomes" id="UP000007517">
    <property type="component" value="Chromosome"/>
</dbReference>
<dbReference type="PROSITE" id="PS51257">
    <property type="entry name" value="PROKAR_LIPOPROTEIN"/>
    <property type="match status" value="1"/>
</dbReference>
<name>H6RP21_BLASD</name>
<keyword evidence="4" id="KW-1185">Reference proteome</keyword>
<sequence length="93" mass="10225">MRLIRFATWRRAAAALAPLVLAAMAGCSGGMEALYAEGVRLIWESEITPLTLIYVNVIDPDDPPSGFSRPINLNEGDQREVLEEKYGPHPDEA</sequence>
<dbReference type="HOGENOM" id="CLU_2393946_0_0_11"/>
<feature type="signal peptide" evidence="2">
    <location>
        <begin position="1"/>
        <end position="25"/>
    </location>
</feature>
<protein>
    <submittedName>
        <fullName evidence="3">Uncharacterized protein</fullName>
    </submittedName>
</protein>
<feature type="chain" id="PRO_5039249746" evidence="2">
    <location>
        <begin position="26"/>
        <end position="93"/>
    </location>
</feature>
<reference evidence="3 4" key="1">
    <citation type="journal article" date="2012" name="J. Bacteriol.">
        <title>Genome Sequence of Blastococcus saxobsidens DD2, a Stone-Inhabiting Bacterium.</title>
        <authorList>
            <person name="Chouaia B."/>
            <person name="Crotti E."/>
            <person name="Brusetti L."/>
            <person name="Daffonchio D."/>
            <person name="Essoussi I."/>
            <person name="Nouioui I."/>
            <person name="Sbissi I."/>
            <person name="Ghodhbane-Gtari F."/>
            <person name="Gtari M."/>
            <person name="Vacherie B."/>
            <person name="Barbe V."/>
            <person name="Medigue C."/>
            <person name="Gury J."/>
            <person name="Pujic P."/>
            <person name="Normand P."/>
        </authorList>
    </citation>
    <scope>NUCLEOTIDE SEQUENCE [LARGE SCALE GENOMIC DNA]</scope>
    <source>
        <strain evidence="3 4">DD2</strain>
    </source>
</reference>
<accession>H6RP21</accession>
<dbReference type="RefSeq" id="WP_014375572.1">
    <property type="nucleotide sequence ID" value="NC_016943.1"/>
</dbReference>
<dbReference type="AlphaFoldDB" id="H6RP21"/>
<evidence type="ECO:0000313" key="3">
    <source>
        <dbReference type="EMBL" id="CCG02682.1"/>
    </source>
</evidence>
<dbReference type="OrthoDB" id="3410887at2"/>
<gene>
    <name evidence="3" type="ordered locus">BLASA_1763</name>
</gene>
<dbReference type="KEGG" id="bsd:BLASA_1763"/>